<gene>
    <name evidence="1" type="primary">RPN11_5</name>
    <name evidence="1" type="ORF">DSO57_1037581</name>
</gene>
<dbReference type="EMBL" id="QTSX02006090">
    <property type="protein sequence ID" value="KAJ9055998.1"/>
    <property type="molecule type" value="Genomic_DNA"/>
</dbReference>
<protein>
    <submittedName>
        <fullName evidence="1">Multicatalytic endopeptidase</fullName>
    </submittedName>
</protein>
<organism evidence="1 2">
    <name type="scientific">Entomophthora muscae</name>
    <dbReference type="NCBI Taxonomy" id="34485"/>
    <lineage>
        <taxon>Eukaryota</taxon>
        <taxon>Fungi</taxon>
        <taxon>Fungi incertae sedis</taxon>
        <taxon>Zoopagomycota</taxon>
        <taxon>Entomophthoromycotina</taxon>
        <taxon>Entomophthoromycetes</taxon>
        <taxon>Entomophthorales</taxon>
        <taxon>Entomophthoraceae</taxon>
        <taxon>Entomophthora</taxon>
    </lineage>
</organism>
<dbReference type="Proteomes" id="UP001165960">
    <property type="component" value="Unassembled WGS sequence"/>
</dbReference>
<name>A0ACC2S0V9_9FUNG</name>
<proteinExistence type="predicted"/>
<accession>A0ACC2S0V9</accession>
<evidence type="ECO:0000313" key="2">
    <source>
        <dbReference type="Proteomes" id="UP001165960"/>
    </source>
</evidence>
<sequence>MERIQRLFGSAGGLSGLQPGADTQVRDTAEVIHISSLALLKMLKHGRAGVPMEVMGLMMGEFIDDYTVRVIDVFAMPQSGTSVTVEAVDHVFQTNMLEMLKQTGRPEMVVGWYHSHPGFGCWLSSVDINTQQSFESLHPRSVAVVVDPIQSVKGKVVIDAFRSINPQTLMMSQEPRQTTSNIGHLNKPSIQALIHGLNRHYYSIGINYRKNELEQQMLLNLDKKTWTHGLTLTDFTEHQHRNESAVQAMLQFTEAYNKSVQEESTMTSEQLATRHVGKQDPKRHLEDSVQDVMCANIVQTLGTMIDAASF</sequence>
<reference evidence="1" key="1">
    <citation type="submission" date="2022-04" db="EMBL/GenBank/DDBJ databases">
        <title>Genome of the entomopathogenic fungus Entomophthora muscae.</title>
        <authorList>
            <person name="Elya C."/>
            <person name="Lovett B.R."/>
            <person name="Lee E."/>
            <person name="Macias A.M."/>
            <person name="Hajek A.E."/>
            <person name="De Bivort B.L."/>
            <person name="Kasson M.T."/>
            <person name="De Fine Licht H.H."/>
            <person name="Stajich J.E."/>
        </authorList>
    </citation>
    <scope>NUCLEOTIDE SEQUENCE</scope>
    <source>
        <strain evidence="1">Berkeley</strain>
    </source>
</reference>
<keyword evidence="2" id="KW-1185">Reference proteome</keyword>
<comment type="caution">
    <text evidence="1">The sequence shown here is derived from an EMBL/GenBank/DDBJ whole genome shotgun (WGS) entry which is preliminary data.</text>
</comment>
<evidence type="ECO:0000313" key="1">
    <source>
        <dbReference type="EMBL" id="KAJ9055998.1"/>
    </source>
</evidence>